<organism evidence="1 2">
    <name type="scientific">Paenibacillus pectinilyticus</name>
    <dbReference type="NCBI Taxonomy" id="512399"/>
    <lineage>
        <taxon>Bacteria</taxon>
        <taxon>Bacillati</taxon>
        <taxon>Bacillota</taxon>
        <taxon>Bacilli</taxon>
        <taxon>Bacillales</taxon>
        <taxon>Paenibacillaceae</taxon>
        <taxon>Paenibacillus</taxon>
    </lineage>
</organism>
<keyword evidence="2" id="KW-1185">Reference proteome</keyword>
<proteinExistence type="predicted"/>
<dbReference type="EMBL" id="LYPC01000027">
    <property type="protein sequence ID" value="OCT12646.1"/>
    <property type="molecule type" value="Genomic_DNA"/>
</dbReference>
<sequence>MSKLILNTECRLYEKNGRALSTSIQVAEEFLKDHKNVLRDIENLDCSDEFRRLNFEQSFYSNAQNKKQPIVYMTRDGFTFLAFGYRGKKSAKFKEAYIARFNQMESFIKSLSAARLEFPELTEAIKSAHEVPKHYHFTNEINMINKIVLGKTAKEFRKENGLDDATSIRPYLTFEQITAIEQLQRFDTGLLDIEEDFQKRKEMLTLRFQKLNQRLLKSA</sequence>
<gene>
    <name evidence="1" type="ORF">A8709_33080</name>
</gene>
<evidence type="ECO:0000313" key="1">
    <source>
        <dbReference type="EMBL" id="OCT12646.1"/>
    </source>
</evidence>
<name>A0A1C0ZX24_9BACL</name>
<dbReference type="Proteomes" id="UP000093309">
    <property type="component" value="Unassembled WGS sequence"/>
</dbReference>
<accession>A0A1C0ZX24</accession>
<dbReference type="InterPro" id="IPR014054">
    <property type="entry name" value="Phage_regulatory_Rha"/>
</dbReference>
<dbReference type="NCBIfam" id="TIGR02681">
    <property type="entry name" value="phage_pRha"/>
    <property type="match status" value="1"/>
</dbReference>
<dbReference type="STRING" id="512399.A8709_33080"/>
<dbReference type="RefSeq" id="WP_065857140.1">
    <property type="nucleotide sequence ID" value="NZ_LYPC01000027.1"/>
</dbReference>
<comment type="caution">
    <text evidence="1">The sequence shown here is derived from an EMBL/GenBank/DDBJ whole genome shotgun (WGS) entry which is preliminary data.</text>
</comment>
<reference evidence="2" key="1">
    <citation type="submission" date="2016-05" db="EMBL/GenBank/DDBJ databases">
        <title>Paenibacillus oryzae. sp. nov., isolated from the rice root.</title>
        <authorList>
            <person name="Zhang J."/>
            <person name="Zhang X."/>
        </authorList>
    </citation>
    <scope>NUCLEOTIDE SEQUENCE [LARGE SCALE GENOMIC DNA]</scope>
    <source>
        <strain evidence="2">KCTC13222</strain>
    </source>
</reference>
<protein>
    <submittedName>
        <fullName evidence="1">Uncharacterized protein</fullName>
    </submittedName>
</protein>
<dbReference type="OrthoDB" id="9812611at2"/>
<evidence type="ECO:0000313" key="2">
    <source>
        <dbReference type="Proteomes" id="UP000093309"/>
    </source>
</evidence>
<dbReference type="Pfam" id="PF09669">
    <property type="entry name" value="Phage_pRha"/>
    <property type="match status" value="1"/>
</dbReference>
<dbReference type="AlphaFoldDB" id="A0A1C0ZX24"/>